<organism evidence="1 2">
    <name type="scientific">Sphaerodactylus townsendi</name>
    <dbReference type="NCBI Taxonomy" id="933632"/>
    <lineage>
        <taxon>Eukaryota</taxon>
        <taxon>Metazoa</taxon>
        <taxon>Chordata</taxon>
        <taxon>Craniata</taxon>
        <taxon>Vertebrata</taxon>
        <taxon>Euteleostomi</taxon>
        <taxon>Lepidosauria</taxon>
        <taxon>Squamata</taxon>
        <taxon>Bifurcata</taxon>
        <taxon>Gekkota</taxon>
        <taxon>Sphaerodactylidae</taxon>
        <taxon>Sphaerodactylus</taxon>
    </lineage>
</organism>
<dbReference type="EMBL" id="CM037618">
    <property type="protein sequence ID" value="KAH8000829.1"/>
    <property type="molecule type" value="Genomic_DNA"/>
</dbReference>
<evidence type="ECO:0000313" key="1">
    <source>
        <dbReference type="EMBL" id="KAH8000829.1"/>
    </source>
</evidence>
<keyword evidence="2" id="KW-1185">Reference proteome</keyword>
<accession>A0ACB8F7F5</accession>
<evidence type="ECO:0000313" key="2">
    <source>
        <dbReference type="Proteomes" id="UP000827872"/>
    </source>
</evidence>
<gene>
    <name evidence="1" type="ORF">K3G42_029391</name>
</gene>
<comment type="caution">
    <text evidence="1">The sequence shown here is derived from an EMBL/GenBank/DDBJ whole genome shotgun (WGS) entry which is preliminary data.</text>
</comment>
<sequence length="412" mass="45133">MSPAPSKGNLQGREYLCQESRLPGGCGPSSKAAEASNVTMRTVLRIPQPLADEGARKRRAEWKPKGVSTQLYWKDQSCFKFHFSTEVRLNSSSGLLFYMASETQDFFSLFVAGGRLVLLADISGNKVRLRSKEKLRVGRWHTIFFSRDRSRVQLIVDGLRAQEKSLPTAGDFWISGPFYMGGAPAEKARAHIPVASATSFNGCLRHLKLDRKPLDSPSRVFGVTPCYMRTLESGIFFSAEGGYVTLGEHVAIGQNLELMLEIRPQSTSGLIFHIGTRPTNYLRLYTDSQQVTVVANTGAGEFSASVARPSLCDGQWHTIAVIKSSNVIQVDVDTEGNYTVGPNQVLPTTVKENFYLGGMPEAVASDGLPPAALRVPPYVGCMKNLVINRNQIDLPQAGITRGWVGLRGCPTM</sequence>
<proteinExistence type="predicted"/>
<protein>
    <submittedName>
        <fullName evidence="1">Uncharacterized protein</fullName>
    </submittedName>
</protein>
<name>A0ACB8F7F5_9SAUR</name>
<dbReference type="Proteomes" id="UP000827872">
    <property type="component" value="Linkage Group LG05"/>
</dbReference>
<reference evidence="1" key="1">
    <citation type="submission" date="2021-08" db="EMBL/GenBank/DDBJ databases">
        <title>The first chromosome-level gecko genome reveals the dynamic sex chromosomes of Neotropical dwarf geckos (Sphaerodactylidae: Sphaerodactylus).</title>
        <authorList>
            <person name="Pinto B.J."/>
            <person name="Keating S.E."/>
            <person name="Gamble T."/>
        </authorList>
    </citation>
    <scope>NUCLEOTIDE SEQUENCE</scope>
    <source>
        <strain evidence="1">TG3544</strain>
    </source>
</reference>